<comment type="caution">
    <text evidence="2">The sequence shown here is derived from an EMBL/GenBank/DDBJ whole genome shotgun (WGS) entry which is preliminary data.</text>
</comment>
<sequence>MEEINEQQFKNRLASTEVSEHNDLLINFENVTNVNLNKITLSNKFKNCKFKGSRVDFMDLSIGEATELTHSFSFDNCEFENDVYFKDCAVQEIRFKNISKPIKNLHLTPNRIGYFTFQCAENLEKELENEINITIHNCEIVNYLDFLHLKSTGNLLISGCKINRVKIHDSKFKRIDIDHCDFASDFQFTLNSVEDSYFKHNAFNKTNFSLTDFGIDAEFSFNDFSGTALFEKLKNENKTKVKFMSCNFMKYTYFNKSTLYHLHIETSKFQEFTSFQELELNSIFLDRTIFEKPAFFDDIEIFRFSKCNKRTLRNIKQQLLRTDNRIDYDNFRAHELNSYKEELKTNIKLKPKANRKKLRRDLMILRLNSFYSNNGTDWVKALKRTLFVAFLFYSIFYGIHNSEREFDLFNTSGYSEYLIGLFRYFLLTDFHNPLADNREYLTEIWEWIPFILGKIFIAIGIYEILVSFRKFRR</sequence>
<accession>A0A4Q0XFV1</accession>
<feature type="transmembrane region" description="Helical" evidence="1">
    <location>
        <begin position="447"/>
        <end position="468"/>
    </location>
</feature>
<keyword evidence="3" id="KW-1185">Reference proteome</keyword>
<keyword evidence="1" id="KW-0472">Membrane</keyword>
<organism evidence="2 3">
    <name type="scientific">Gelidibacter gilvus</name>
    <dbReference type="NCBI Taxonomy" id="59602"/>
    <lineage>
        <taxon>Bacteria</taxon>
        <taxon>Pseudomonadati</taxon>
        <taxon>Bacteroidota</taxon>
        <taxon>Flavobacteriia</taxon>
        <taxon>Flavobacteriales</taxon>
        <taxon>Flavobacteriaceae</taxon>
        <taxon>Gelidibacter</taxon>
    </lineage>
</organism>
<dbReference type="AlphaFoldDB" id="A0A4Q0XFV1"/>
<dbReference type="Proteomes" id="UP000289792">
    <property type="component" value="Unassembled WGS sequence"/>
</dbReference>
<name>A0A4Q0XFV1_9FLAO</name>
<keyword evidence="1" id="KW-1133">Transmembrane helix</keyword>
<gene>
    <name evidence="2" type="ORF">ESZ48_11205</name>
</gene>
<proteinExistence type="predicted"/>
<keyword evidence="1" id="KW-0812">Transmembrane</keyword>
<dbReference type="RefSeq" id="WP_129017583.1">
    <property type="nucleotide sequence ID" value="NZ_SDDZ01000006.1"/>
</dbReference>
<protein>
    <recommendedName>
        <fullName evidence="4">Pentapeptide repeat-containing protein</fullName>
    </recommendedName>
</protein>
<reference evidence="2 3" key="1">
    <citation type="submission" date="2019-01" db="EMBL/GenBank/DDBJ databases">
        <title>Genome sequence of the Antarctic species Gelidibacter gilvus ACAM 158(T).</title>
        <authorList>
            <person name="Bowman J.P."/>
        </authorList>
    </citation>
    <scope>NUCLEOTIDE SEQUENCE [LARGE SCALE GENOMIC DNA]</scope>
    <source>
        <strain evidence="2 3">IC158</strain>
    </source>
</reference>
<evidence type="ECO:0008006" key="4">
    <source>
        <dbReference type="Google" id="ProtNLM"/>
    </source>
</evidence>
<dbReference type="OrthoDB" id="1122808at2"/>
<dbReference type="InterPro" id="IPR011050">
    <property type="entry name" value="Pectin_lyase_fold/virulence"/>
</dbReference>
<dbReference type="EMBL" id="SDDZ01000006">
    <property type="protein sequence ID" value="RXJ49573.1"/>
    <property type="molecule type" value="Genomic_DNA"/>
</dbReference>
<evidence type="ECO:0000313" key="3">
    <source>
        <dbReference type="Proteomes" id="UP000289792"/>
    </source>
</evidence>
<evidence type="ECO:0000313" key="2">
    <source>
        <dbReference type="EMBL" id="RXJ49573.1"/>
    </source>
</evidence>
<evidence type="ECO:0000256" key="1">
    <source>
        <dbReference type="SAM" id="Phobius"/>
    </source>
</evidence>
<dbReference type="SUPFAM" id="SSF51126">
    <property type="entry name" value="Pectin lyase-like"/>
    <property type="match status" value="1"/>
</dbReference>